<dbReference type="AlphaFoldDB" id="A0AA39Q9I5"/>
<organism evidence="2 3">
    <name type="scientific">Armillaria luteobubalina</name>
    <dbReference type="NCBI Taxonomy" id="153913"/>
    <lineage>
        <taxon>Eukaryota</taxon>
        <taxon>Fungi</taxon>
        <taxon>Dikarya</taxon>
        <taxon>Basidiomycota</taxon>
        <taxon>Agaricomycotina</taxon>
        <taxon>Agaricomycetes</taxon>
        <taxon>Agaricomycetidae</taxon>
        <taxon>Agaricales</taxon>
        <taxon>Marasmiineae</taxon>
        <taxon>Physalacriaceae</taxon>
        <taxon>Armillaria</taxon>
    </lineage>
</organism>
<gene>
    <name evidence="2" type="ORF">EDD18DRAFT_1351859</name>
</gene>
<comment type="caution">
    <text evidence="2">The sequence shown here is derived from an EMBL/GenBank/DDBJ whole genome shotgun (WGS) entry which is preliminary data.</text>
</comment>
<evidence type="ECO:0000313" key="2">
    <source>
        <dbReference type="EMBL" id="KAK0498020.1"/>
    </source>
</evidence>
<proteinExistence type="predicted"/>
<keyword evidence="3" id="KW-1185">Reference proteome</keyword>
<protein>
    <submittedName>
        <fullName evidence="2">Uncharacterized protein</fullName>
    </submittedName>
</protein>
<name>A0AA39Q9I5_9AGAR</name>
<dbReference type="Proteomes" id="UP001175228">
    <property type="component" value="Unassembled WGS sequence"/>
</dbReference>
<evidence type="ECO:0000256" key="1">
    <source>
        <dbReference type="SAM" id="MobiDB-lite"/>
    </source>
</evidence>
<evidence type="ECO:0000313" key="3">
    <source>
        <dbReference type="Proteomes" id="UP001175228"/>
    </source>
</evidence>
<reference evidence="2" key="1">
    <citation type="submission" date="2023-06" db="EMBL/GenBank/DDBJ databases">
        <authorList>
            <consortium name="Lawrence Berkeley National Laboratory"/>
            <person name="Ahrendt S."/>
            <person name="Sahu N."/>
            <person name="Indic B."/>
            <person name="Wong-Bajracharya J."/>
            <person name="Merenyi Z."/>
            <person name="Ke H.-M."/>
            <person name="Monk M."/>
            <person name="Kocsube S."/>
            <person name="Drula E."/>
            <person name="Lipzen A."/>
            <person name="Balint B."/>
            <person name="Henrissat B."/>
            <person name="Andreopoulos B."/>
            <person name="Martin F.M."/>
            <person name="Harder C.B."/>
            <person name="Rigling D."/>
            <person name="Ford K.L."/>
            <person name="Foster G.D."/>
            <person name="Pangilinan J."/>
            <person name="Papanicolaou A."/>
            <person name="Barry K."/>
            <person name="LaButti K."/>
            <person name="Viragh M."/>
            <person name="Koriabine M."/>
            <person name="Yan M."/>
            <person name="Riley R."/>
            <person name="Champramary S."/>
            <person name="Plett K.L."/>
            <person name="Tsai I.J."/>
            <person name="Slot J."/>
            <person name="Sipos G."/>
            <person name="Plett J."/>
            <person name="Nagy L.G."/>
            <person name="Grigoriev I.V."/>
        </authorList>
    </citation>
    <scope>NUCLEOTIDE SEQUENCE</scope>
    <source>
        <strain evidence="2">HWK02</strain>
    </source>
</reference>
<dbReference type="EMBL" id="JAUEPU010000012">
    <property type="protein sequence ID" value="KAK0498020.1"/>
    <property type="molecule type" value="Genomic_DNA"/>
</dbReference>
<sequence>MNRPGYPTHHQYANASGLASQPYFTTPASTSHTVPMNGVATNPQINPQQASRGLRTLPPFPTRETSTASRSPLGWSAPSRQTSRPCRCGRGKCRWRFSYPDRMMIAVHEFLPFRIQPQGSHATPRKLSVSQKATFMVSENGLEISFLKTFSTPLYRYCEDNTEQMRGFLQREPWLDVNRIESDKVVCLGCGCDVSLGSIEYDPLYWMYHRAGCVGIENAILASELEAWEVKSAKSLAARS</sequence>
<accession>A0AA39Q9I5</accession>
<feature type="compositionally biased region" description="Polar residues" evidence="1">
    <location>
        <begin position="23"/>
        <end position="51"/>
    </location>
</feature>
<feature type="region of interest" description="Disordered" evidence="1">
    <location>
        <begin position="23"/>
        <end position="81"/>
    </location>
</feature>